<dbReference type="Proteomes" id="UP001151760">
    <property type="component" value="Unassembled WGS sequence"/>
</dbReference>
<protein>
    <submittedName>
        <fullName evidence="3">Reverse transcriptase domain-containing protein</fullName>
    </submittedName>
</protein>
<proteinExistence type="predicted"/>
<evidence type="ECO:0000313" key="3">
    <source>
        <dbReference type="EMBL" id="GJT75502.1"/>
    </source>
</evidence>
<comment type="caution">
    <text evidence="3">The sequence shown here is derived from an EMBL/GenBank/DDBJ whole genome shotgun (WGS) entry which is preliminary data.</text>
</comment>
<keyword evidence="3" id="KW-0695">RNA-directed DNA polymerase</keyword>
<dbReference type="EMBL" id="BQNB010018536">
    <property type="protein sequence ID" value="GJT75502.1"/>
    <property type="molecule type" value="Genomic_DNA"/>
</dbReference>
<accession>A0ABQ5GKS1</accession>
<dbReference type="Pfam" id="PF03732">
    <property type="entry name" value="Retrotrans_gag"/>
    <property type="match status" value="1"/>
</dbReference>
<reference evidence="3" key="2">
    <citation type="submission" date="2022-01" db="EMBL/GenBank/DDBJ databases">
        <authorList>
            <person name="Yamashiro T."/>
            <person name="Shiraishi A."/>
            <person name="Satake H."/>
            <person name="Nakayama K."/>
        </authorList>
    </citation>
    <scope>NUCLEOTIDE SEQUENCE</scope>
</reference>
<evidence type="ECO:0000256" key="1">
    <source>
        <dbReference type="SAM" id="MobiDB-lite"/>
    </source>
</evidence>
<keyword evidence="3" id="KW-0548">Nucleotidyltransferase</keyword>
<evidence type="ECO:0000313" key="4">
    <source>
        <dbReference type="Proteomes" id="UP001151760"/>
    </source>
</evidence>
<evidence type="ECO:0000259" key="2">
    <source>
        <dbReference type="Pfam" id="PF03732"/>
    </source>
</evidence>
<reference evidence="3" key="1">
    <citation type="journal article" date="2022" name="Int. J. Mol. Sci.">
        <title>Draft Genome of Tanacetum Coccineum: Genomic Comparison of Closely Related Tanacetum-Family Plants.</title>
        <authorList>
            <person name="Yamashiro T."/>
            <person name="Shiraishi A."/>
            <person name="Nakayama K."/>
            <person name="Satake H."/>
        </authorList>
    </citation>
    <scope>NUCLEOTIDE SEQUENCE</scope>
</reference>
<sequence length="164" mass="18890">MEGRVHVAIEEAVEVLLTMVTPEHSNGENNKGGHEHGNLRNGDNNNNGNGCSYKEFLACQPKDFDGKGGAFAYTRWVEKMELVIDMSNCLINQRVKYATGMAWDDFTTLLREEYYPNNEMHKLENEFWNHTMMGAGHTTYTDQFQELAKLFPHLVTPEFKRIDR</sequence>
<keyword evidence="4" id="KW-1185">Reference proteome</keyword>
<dbReference type="InterPro" id="IPR005162">
    <property type="entry name" value="Retrotrans_gag_dom"/>
</dbReference>
<feature type="region of interest" description="Disordered" evidence="1">
    <location>
        <begin position="22"/>
        <end position="43"/>
    </location>
</feature>
<name>A0ABQ5GKS1_9ASTR</name>
<dbReference type="GO" id="GO:0003964">
    <property type="term" value="F:RNA-directed DNA polymerase activity"/>
    <property type="evidence" value="ECO:0007669"/>
    <property type="project" value="UniProtKB-KW"/>
</dbReference>
<feature type="domain" description="Retrotransposon gag" evidence="2">
    <location>
        <begin position="100"/>
        <end position="158"/>
    </location>
</feature>
<organism evidence="3 4">
    <name type="scientific">Tanacetum coccineum</name>
    <dbReference type="NCBI Taxonomy" id="301880"/>
    <lineage>
        <taxon>Eukaryota</taxon>
        <taxon>Viridiplantae</taxon>
        <taxon>Streptophyta</taxon>
        <taxon>Embryophyta</taxon>
        <taxon>Tracheophyta</taxon>
        <taxon>Spermatophyta</taxon>
        <taxon>Magnoliopsida</taxon>
        <taxon>eudicotyledons</taxon>
        <taxon>Gunneridae</taxon>
        <taxon>Pentapetalae</taxon>
        <taxon>asterids</taxon>
        <taxon>campanulids</taxon>
        <taxon>Asterales</taxon>
        <taxon>Asteraceae</taxon>
        <taxon>Asteroideae</taxon>
        <taxon>Anthemideae</taxon>
        <taxon>Anthemidinae</taxon>
        <taxon>Tanacetum</taxon>
    </lineage>
</organism>
<keyword evidence="3" id="KW-0808">Transferase</keyword>
<gene>
    <name evidence="3" type="ORF">Tco_1042227</name>
</gene>